<dbReference type="FunFam" id="3.30.70.270:FF:000020">
    <property type="entry name" value="Transposon Tf2-6 polyprotein-like Protein"/>
    <property type="match status" value="1"/>
</dbReference>
<dbReference type="RefSeq" id="XP_013173636.1">
    <property type="nucleotide sequence ID" value="XM_013318182.1"/>
</dbReference>
<evidence type="ECO:0000256" key="8">
    <source>
        <dbReference type="SAM" id="MobiDB-lite"/>
    </source>
</evidence>
<sequence length="813" mass="91053">MSDDVALRGLPMLLTGIAATWWQGVKDSTPTWQDALESLKQTFGPRLPTHRIFRIIFEREQRINETTDLFVCHIRALFAQLPQRSLTEEVQLDMTYGLLNKRIREKVPRSSLTSFVELIAQARRVEDILNESRPSDTTVDVKPALSMLPSSSAQSSITPSSVPSRRPQCAYCKRYGHLKEACQKLAGKSFEAKEGVTERKEPTVTCFGCGAPGRIRSNCPTCKEKKPVETVSSSFQSVSACDKIDSRVRPVLKIEIYSEIGTVLVDTGDKHSIGSVSLRAHLTKYGHQFENVYLELKFADGHMCAQIVELAHVSVTVRGVPRVVDFIMLPDATESLLGMNYIQEFGVLLDFDLDTWSVRHDRTPQPIIFETRSFKPLHCSSVGLRSDEGTHLVSDERQQLSDLLNVYEDIFTPGGGPTQFAVHRIDTGDAAPIASPPYRVNPAKVEAVMKMKPPTNLKGLRTFLQTCAWFCKFIPQFSDIARPLSDLTKKNRRWQWGEGEQRAFEELKLRLTTSPILRQPNFEEPFTLRTDASGYALGAVLMQGENPKNERPIQYASRLLTPAERNYHTTEREALAVVWALDKFRSYIEGSHVKIATDHQPLKWLLTLKTPSGRLARWAMKIQSYNLDIEYNPENVNVVDDTLSRHVDASVEVTEEAESCRKCPVIRVENQEDIRKAAGDQRRRDNLKYKEGDLVLVETHRASNAAKGITNKFVPRREGPYQVSQVVSPTTFVVVDSTGAIRGKYHASALTPYVGELTAIEHARRRGRLAKSPPGRASDLGGGGYSTASTSRHLTNCSRPASVPAFRPAARPP</sequence>
<feature type="domain" description="CCHC-type" evidence="9">
    <location>
        <begin position="205"/>
        <end position="221"/>
    </location>
</feature>
<keyword evidence="7" id="KW-0695">RNA-directed DNA polymerase</keyword>
<dbReference type="CDD" id="cd09274">
    <property type="entry name" value="RNase_HI_RT_Ty3"/>
    <property type="match status" value="1"/>
</dbReference>
<dbReference type="InterPro" id="IPR001878">
    <property type="entry name" value="Znf_CCHC"/>
</dbReference>
<dbReference type="Proteomes" id="UP000694872">
    <property type="component" value="Unplaced"/>
</dbReference>
<dbReference type="GO" id="GO:0008270">
    <property type="term" value="F:zinc ion binding"/>
    <property type="evidence" value="ECO:0007669"/>
    <property type="project" value="InterPro"/>
</dbReference>
<dbReference type="Gene3D" id="3.10.20.370">
    <property type="match status" value="1"/>
</dbReference>
<dbReference type="KEGG" id="pxu:106122258"/>
<accession>A0AAJ7EE56</accession>
<keyword evidence="2" id="KW-0808">Transferase</keyword>
<dbReference type="GO" id="GO:0003676">
    <property type="term" value="F:nucleic acid binding"/>
    <property type="evidence" value="ECO:0007669"/>
    <property type="project" value="InterPro"/>
</dbReference>
<evidence type="ECO:0000313" key="11">
    <source>
        <dbReference type="RefSeq" id="XP_013173636.1"/>
    </source>
</evidence>
<dbReference type="SMART" id="SM00343">
    <property type="entry name" value="ZnF_C2HC"/>
    <property type="match status" value="2"/>
</dbReference>
<dbReference type="FunFam" id="3.10.20.370:FF:000001">
    <property type="entry name" value="Retrovirus-related Pol polyprotein from transposon 17.6-like protein"/>
    <property type="match status" value="1"/>
</dbReference>
<evidence type="ECO:0000256" key="2">
    <source>
        <dbReference type="ARBA" id="ARBA00022679"/>
    </source>
</evidence>
<keyword evidence="5" id="KW-0255">Endonuclease</keyword>
<proteinExistence type="predicted"/>
<dbReference type="PANTHER" id="PTHR37984">
    <property type="entry name" value="PROTEIN CBG26694"/>
    <property type="match status" value="1"/>
</dbReference>
<dbReference type="RefSeq" id="XP_013173635.1">
    <property type="nucleotide sequence ID" value="XM_013318181.1"/>
</dbReference>
<name>A0AAJ7EE56_PAPXU</name>
<evidence type="ECO:0000256" key="7">
    <source>
        <dbReference type="ARBA" id="ARBA00022918"/>
    </source>
</evidence>
<dbReference type="InterPro" id="IPR043128">
    <property type="entry name" value="Rev_trsase/Diguanyl_cyclase"/>
</dbReference>
<feature type="region of interest" description="Disordered" evidence="8">
    <location>
        <begin position="765"/>
        <end position="813"/>
    </location>
</feature>
<dbReference type="GO" id="GO:0003964">
    <property type="term" value="F:RNA-directed DNA polymerase activity"/>
    <property type="evidence" value="ECO:0007669"/>
    <property type="project" value="UniProtKB-KW"/>
</dbReference>
<evidence type="ECO:0000313" key="10">
    <source>
        <dbReference type="RefSeq" id="XP_013173635.1"/>
    </source>
</evidence>
<evidence type="ECO:0000259" key="9">
    <source>
        <dbReference type="SMART" id="SM00343"/>
    </source>
</evidence>
<evidence type="ECO:0000256" key="1">
    <source>
        <dbReference type="ARBA" id="ARBA00012493"/>
    </source>
</evidence>
<dbReference type="Pfam" id="PF17917">
    <property type="entry name" value="RT_RNaseH"/>
    <property type="match status" value="1"/>
</dbReference>
<dbReference type="InterPro" id="IPR043502">
    <property type="entry name" value="DNA/RNA_pol_sf"/>
</dbReference>
<keyword evidence="6" id="KW-0378">Hydrolase</keyword>
<keyword evidence="4" id="KW-0540">Nuclease</keyword>
<dbReference type="Gene3D" id="3.30.70.270">
    <property type="match status" value="1"/>
</dbReference>
<organism evidence="11">
    <name type="scientific">Papilio xuthus</name>
    <name type="common">Asian swallowtail butterfly</name>
    <dbReference type="NCBI Taxonomy" id="66420"/>
    <lineage>
        <taxon>Eukaryota</taxon>
        <taxon>Metazoa</taxon>
        <taxon>Ecdysozoa</taxon>
        <taxon>Arthropoda</taxon>
        <taxon>Hexapoda</taxon>
        <taxon>Insecta</taxon>
        <taxon>Pterygota</taxon>
        <taxon>Neoptera</taxon>
        <taxon>Endopterygota</taxon>
        <taxon>Lepidoptera</taxon>
        <taxon>Glossata</taxon>
        <taxon>Ditrysia</taxon>
        <taxon>Papilionoidea</taxon>
        <taxon>Papilionidae</taxon>
        <taxon>Papilioninae</taxon>
        <taxon>Papilio</taxon>
    </lineage>
</organism>
<dbReference type="InterPro" id="IPR041373">
    <property type="entry name" value="RT_RNaseH"/>
</dbReference>
<keyword evidence="3" id="KW-0548">Nucleotidyltransferase</keyword>
<dbReference type="GO" id="GO:0016787">
    <property type="term" value="F:hydrolase activity"/>
    <property type="evidence" value="ECO:0007669"/>
    <property type="project" value="UniProtKB-KW"/>
</dbReference>
<dbReference type="PANTHER" id="PTHR37984:SF5">
    <property type="entry name" value="PROTEIN NYNRIN-LIKE"/>
    <property type="match status" value="1"/>
</dbReference>
<feature type="domain" description="CCHC-type" evidence="9">
    <location>
        <begin position="168"/>
        <end position="184"/>
    </location>
</feature>
<dbReference type="InterPro" id="IPR021109">
    <property type="entry name" value="Peptidase_aspartic_dom_sf"/>
</dbReference>
<dbReference type="EC" id="2.7.7.49" evidence="1"/>
<dbReference type="GO" id="GO:0004519">
    <property type="term" value="F:endonuclease activity"/>
    <property type="evidence" value="ECO:0007669"/>
    <property type="project" value="UniProtKB-KW"/>
</dbReference>
<gene>
    <name evidence="10 11" type="primary">LOC106122258</name>
</gene>
<feature type="compositionally biased region" description="Polar residues" evidence="8">
    <location>
        <begin position="786"/>
        <end position="799"/>
    </location>
</feature>
<dbReference type="SUPFAM" id="SSF56672">
    <property type="entry name" value="DNA/RNA polymerases"/>
    <property type="match status" value="1"/>
</dbReference>
<evidence type="ECO:0000256" key="5">
    <source>
        <dbReference type="ARBA" id="ARBA00022759"/>
    </source>
</evidence>
<dbReference type="InterPro" id="IPR050951">
    <property type="entry name" value="Retrovirus_Pol_polyprotein"/>
</dbReference>
<evidence type="ECO:0000256" key="4">
    <source>
        <dbReference type="ARBA" id="ARBA00022722"/>
    </source>
</evidence>
<dbReference type="Gene3D" id="4.10.60.10">
    <property type="entry name" value="Zinc finger, CCHC-type"/>
    <property type="match status" value="1"/>
</dbReference>
<dbReference type="GeneID" id="106122258"/>
<reference evidence="10 11" key="1">
    <citation type="submission" date="2025-04" db="UniProtKB">
        <authorList>
            <consortium name="RefSeq"/>
        </authorList>
    </citation>
    <scope>IDENTIFICATION</scope>
</reference>
<protein>
    <recommendedName>
        <fullName evidence="1">RNA-directed DNA polymerase</fullName>
        <ecNumber evidence="1">2.7.7.49</ecNumber>
    </recommendedName>
</protein>
<dbReference type="Gene3D" id="2.40.70.10">
    <property type="entry name" value="Acid Proteases"/>
    <property type="match status" value="1"/>
</dbReference>
<evidence type="ECO:0000256" key="6">
    <source>
        <dbReference type="ARBA" id="ARBA00022801"/>
    </source>
</evidence>
<evidence type="ECO:0000256" key="3">
    <source>
        <dbReference type="ARBA" id="ARBA00022695"/>
    </source>
</evidence>
<dbReference type="AlphaFoldDB" id="A0AAJ7EE56"/>